<accession>A0ABT4MLV0</accession>
<dbReference type="EC" id="2.1.1.-" evidence="4"/>
<organism evidence="4 5">
    <name type="scientific">Rhodococcus ruber</name>
    <dbReference type="NCBI Taxonomy" id="1830"/>
    <lineage>
        <taxon>Bacteria</taxon>
        <taxon>Bacillati</taxon>
        <taxon>Actinomycetota</taxon>
        <taxon>Actinomycetes</taxon>
        <taxon>Mycobacteriales</taxon>
        <taxon>Nocardiaceae</taxon>
        <taxon>Rhodococcus</taxon>
    </lineage>
</organism>
<dbReference type="GO" id="GO:0032259">
    <property type="term" value="P:methylation"/>
    <property type="evidence" value="ECO:0007669"/>
    <property type="project" value="UniProtKB-KW"/>
</dbReference>
<dbReference type="EMBL" id="JAPWIJ010000011">
    <property type="protein sequence ID" value="MCZ4521335.1"/>
    <property type="molecule type" value="Genomic_DNA"/>
</dbReference>
<dbReference type="Pfam" id="PF01209">
    <property type="entry name" value="Ubie_methyltran"/>
    <property type="match status" value="1"/>
</dbReference>
<evidence type="ECO:0000313" key="5">
    <source>
        <dbReference type="Proteomes" id="UP001081071"/>
    </source>
</evidence>
<evidence type="ECO:0000256" key="2">
    <source>
        <dbReference type="ARBA" id="ARBA00022679"/>
    </source>
</evidence>
<dbReference type="PANTHER" id="PTHR43591:SF24">
    <property type="entry name" value="2-METHOXY-6-POLYPRENYL-1,4-BENZOQUINOL METHYLASE, MITOCHONDRIAL"/>
    <property type="match status" value="1"/>
</dbReference>
<evidence type="ECO:0000256" key="3">
    <source>
        <dbReference type="ARBA" id="ARBA00022691"/>
    </source>
</evidence>
<protein>
    <submittedName>
        <fullName evidence="4">Class I SAM-dependent methyltransferase</fullName>
        <ecNumber evidence="4">2.1.1.-</ecNumber>
    </submittedName>
</protein>
<sequence>MTAESLAATFNATSREFDAVTPQVWGPAGQSLAFALELASGDAVLDVCSGTGASAIPAAAAVGPDGIVHAIDLADDLLEVGRVKATDRALRNIDFVVADATEWQPPSTVPAAGYDALACSYGIFFLPDPEQDFARLVSLVRPGGRVGVTVWRKGSVREYSGAFFDVIGRHWPASAGPAPDPTAEVDDHPIRRMETADLLGAWLTAAGTSDVRVVELSNHVPATQSFVWDFVLGSALRGALTPFDDGTRTQIRAEFSALLTERGIDSIDLGTLVATGVRMP</sequence>
<dbReference type="SUPFAM" id="SSF53335">
    <property type="entry name" value="S-adenosyl-L-methionine-dependent methyltransferases"/>
    <property type="match status" value="1"/>
</dbReference>
<comment type="caution">
    <text evidence="4">The sequence shown here is derived from an EMBL/GenBank/DDBJ whole genome shotgun (WGS) entry which is preliminary data.</text>
</comment>
<dbReference type="CDD" id="cd02440">
    <property type="entry name" value="AdoMet_MTases"/>
    <property type="match status" value="1"/>
</dbReference>
<gene>
    <name evidence="4" type="ORF">O4220_22700</name>
</gene>
<reference evidence="4" key="1">
    <citation type="submission" date="2022-12" db="EMBL/GenBank/DDBJ databases">
        <authorList>
            <person name="Krivoruchko A.V."/>
            <person name="Elkin A."/>
        </authorList>
    </citation>
    <scope>NUCLEOTIDE SEQUENCE</scope>
    <source>
        <strain evidence="4">IEGM 1391</strain>
    </source>
</reference>
<dbReference type="Proteomes" id="UP001081071">
    <property type="component" value="Unassembled WGS sequence"/>
</dbReference>
<dbReference type="Gene3D" id="3.40.50.150">
    <property type="entry name" value="Vaccinia Virus protein VP39"/>
    <property type="match status" value="1"/>
</dbReference>
<name>A0ABT4MLV0_9NOCA</name>
<dbReference type="PROSITE" id="PS51608">
    <property type="entry name" value="SAM_MT_UBIE"/>
    <property type="match status" value="1"/>
</dbReference>
<evidence type="ECO:0000313" key="4">
    <source>
        <dbReference type="EMBL" id="MCZ4521335.1"/>
    </source>
</evidence>
<dbReference type="GO" id="GO:0008168">
    <property type="term" value="F:methyltransferase activity"/>
    <property type="evidence" value="ECO:0007669"/>
    <property type="project" value="UniProtKB-KW"/>
</dbReference>
<evidence type="ECO:0000256" key="1">
    <source>
        <dbReference type="ARBA" id="ARBA00022603"/>
    </source>
</evidence>
<dbReference type="PANTHER" id="PTHR43591">
    <property type="entry name" value="METHYLTRANSFERASE"/>
    <property type="match status" value="1"/>
</dbReference>
<keyword evidence="3" id="KW-0949">S-adenosyl-L-methionine</keyword>
<dbReference type="InterPro" id="IPR004033">
    <property type="entry name" value="UbiE/COQ5_MeTrFase"/>
</dbReference>
<dbReference type="RefSeq" id="WP_269607768.1">
    <property type="nucleotide sequence ID" value="NZ_JAPWIJ010000011.1"/>
</dbReference>
<keyword evidence="1 4" id="KW-0489">Methyltransferase</keyword>
<proteinExistence type="predicted"/>
<keyword evidence="5" id="KW-1185">Reference proteome</keyword>
<dbReference type="InterPro" id="IPR029063">
    <property type="entry name" value="SAM-dependent_MTases_sf"/>
</dbReference>
<keyword evidence="2 4" id="KW-0808">Transferase</keyword>